<name>A0A167FIP1_9ASCO</name>
<proteinExistence type="inferred from homology"/>
<dbReference type="InterPro" id="IPR056842">
    <property type="entry name" value="THADA-like_TPR_C"/>
</dbReference>
<dbReference type="InterPro" id="IPR011989">
    <property type="entry name" value="ARM-like"/>
</dbReference>
<protein>
    <submittedName>
        <fullName evidence="7">Trm732p</fullName>
    </submittedName>
</protein>
<dbReference type="Gene3D" id="1.25.10.10">
    <property type="entry name" value="Leucine-rich Repeat Variant"/>
    <property type="match status" value="1"/>
</dbReference>
<dbReference type="Proteomes" id="UP000189580">
    <property type="component" value="Chromosome b"/>
</dbReference>
<dbReference type="InterPro" id="IPR051954">
    <property type="entry name" value="tRNA_methyltransferase_THADA"/>
</dbReference>
<keyword evidence="8" id="KW-1185">Reference proteome</keyword>
<keyword evidence="2" id="KW-0819">tRNA processing</keyword>
<comment type="similarity">
    <text evidence="1">Belongs to the THADA family.</text>
</comment>
<dbReference type="PANTHER" id="PTHR14387:SF0">
    <property type="entry name" value="DUF2428 DOMAIN-CONTAINING PROTEIN"/>
    <property type="match status" value="1"/>
</dbReference>
<evidence type="ECO:0000256" key="3">
    <source>
        <dbReference type="SAM" id="Coils"/>
    </source>
</evidence>
<evidence type="ECO:0000259" key="6">
    <source>
        <dbReference type="Pfam" id="PF25151"/>
    </source>
</evidence>
<dbReference type="Pfam" id="PF25150">
    <property type="entry name" value="TPR_Trm732"/>
    <property type="match status" value="1"/>
</dbReference>
<dbReference type="SUPFAM" id="SSF48371">
    <property type="entry name" value="ARM repeat"/>
    <property type="match status" value="2"/>
</dbReference>
<dbReference type="PANTHER" id="PTHR14387">
    <property type="entry name" value="THADA/DEATH RECEPTOR INTERACTING PROTEIN"/>
    <property type="match status" value="1"/>
</dbReference>
<dbReference type="GeneID" id="30034949"/>
<dbReference type="InterPro" id="IPR056843">
    <property type="entry name" value="THADA-like_TPR"/>
</dbReference>
<dbReference type="KEGG" id="slb:AWJ20_2979"/>
<dbReference type="Pfam" id="PF10350">
    <property type="entry name" value="DUF2428"/>
    <property type="match status" value="1"/>
</dbReference>
<feature type="coiled-coil region" evidence="3">
    <location>
        <begin position="371"/>
        <end position="401"/>
    </location>
</feature>
<evidence type="ECO:0000313" key="8">
    <source>
        <dbReference type="Proteomes" id="UP000189580"/>
    </source>
</evidence>
<evidence type="ECO:0000259" key="4">
    <source>
        <dbReference type="Pfam" id="PF10350"/>
    </source>
</evidence>
<dbReference type="OrthoDB" id="73997at2759"/>
<reference evidence="7 8" key="1">
    <citation type="submission" date="2016-02" db="EMBL/GenBank/DDBJ databases">
        <title>Complete genome sequence and transcriptome regulation of the pentose utilising yeast Sugiyamaella lignohabitans.</title>
        <authorList>
            <person name="Bellasio M."/>
            <person name="Peymann A."/>
            <person name="Valli M."/>
            <person name="Sipitzky M."/>
            <person name="Graf A."/>
            <person name="Sauer M."/>
            <person name="Marx H."/>
            <person name="Mattanovich D."/>
        </authorList>
    </citation>
    <scope>NUCLEOTIDE SEQUENCE [LARGE SCALE GENOMIC DNA]</scope>
    <source>
        <strain evidence="7 8">CBS 10342</strain>
    </source>
</reference>
<gene>
    <name evidence="7" type="primary">TRM732</name>
    <name evidence="7" type="ORF">AWJ20_2979</name>
</gene>
<dbReference type="InterPro" id="IPR019442">
    <property type="entry name" value="THADA/TRM732_DUF2428"/>
</dbReference>
<dbReference type="Pfam" id="PF26523">
    <property type="entry name" value="Trm732_C"/>
    <property type="match status" value="1"/>
</dbReference>
<evidence type="ECO:0000259" key="5">
    <source>
        <dbReference type="Pfam" id="PF25150"/>
    </source>
</evidence>
<feature type="domain" description="tRNA (32-2'-O)-methyltransferase regulator THADA-like TPR repeats region" evidence="5">
    <location>
        <begin position="186"/>
        <end position="480"/>
    </location>
</feature>
<evidence type="ECO:0000256" key="1">
    <source>
        <dbReference type="ARBA" id="ARBA00010409"/>
    </source>
</evidence>
<feature type="domain" description="DUF2428" evidence="4">
    <location>
        <begin position="599"/>
        <end position="840"/>
    </location>
</feature>
<sequence>MLAINGLGNHRTVAADTLSVWLLRATQLSSAKSDRDDSPRSTLGDLVTDENANAIFNFVCDFWDDSGAALGNALRDLFVKVVSFLAKVRADAGNLEYLLKSWTQRVLTFPTTTRVFYFMIEILARYVGGMYILEQRPSLPSEALSLMLANALSNPIGKAIFSIYSTILIPPASLFVPSVKLDVETWSELWASSTRDVLLNDPDSRQHVLTYFLPHMFKLSPSSLQIFVAPLKDSKFQKNHKDALSVLIGCLKIAQDFAIINIYDEETAKTLLDTKVLTQLLHHFNSELRIGGLSLLVSSPRGSQPVPSYLFPILRNSMDSLLVEIDAGHRHEVHGLLRQFVFRLRGYSYAAKRDALKKQSRLDFLIDHSTEEELERDKHLLQREREEIEGLLNKVDEVKEFLTWFHHFSLRQLLPGSPYHCLFNGVSILKLLIQSGLDTEVDPEYFEKLNVQYPFTIKIYNRATVRVLFDTVGSNYEDIRLAATDLLHMAPLSSSILTDNEELTRIKARVTEMITGMKGREGDTGARFAELIFYLSQDKCISYLDYLVSLVETLVAQAKMNLASSAYEKSIHGGFASLRYIFEKIDFTKYLKELQDGNIIERIFKSFFDHYDVVRDVLCHDSPEGNIPEQLEAMYTPTMEAKYGPAAQVILSYAWRAVKESTTLVRCLLERCPQGTLISDELLLQTGGILMDQLATVKHRGAFSSVYPAYVSCCKRCRNSCSLKEVPRTWLNENLALIQVRSQYITRRSGGLPFLIVAVLTADTTPSDNQLLSETFDKLYSIATLPVQSSKEEKMDLPQVHAFNCIKALFIETELSTYSKAFVDRALDLAILSFTSKIWSIRNCAVMLFTALQNRLFGSKVDARMSAKLFFSRFKGTRSVLLDNLKEYVTALDQPDGQLSERVETVYPILSLLVRLEGINGYDGLDEFVPLILECLESKIWKIREMAARVLASMIAKEHVTNFIKNLWVDVVVARQNKLHGILLATIHFSNKCKQTLLEDGDVIKLITSKFEFYLLQNRSPETSLAYFRVLNIIAPTWSPFQKYCESQLVINHRKHLSSTRRVMKEDAVKAYLKLNGSNCFDLCLKLLFDSAYEVQLATLEFLDEQIAEILDNESMSAALRDSLWELFETKEWDQVRGPAIRLFSKLISANSKIDGKRYWKLLFESISSQSTEEILQACLETIGPVTAMMDGEVVNEITLLAGLISKYSHEDEPFPVRLAACNSLLSYLRIAPVGKVPIEIYFSLLGFLTDDDYELRDIATIFVADYLNIEPSTSSYSEKALLTFISETAPQIGTYIAHGLMEQDDSLNRIRHSLTGDEALFSIEKQNLFRNEYTVAAQCEDVLTSTTLTVDTNEELCNWINKEIGAFIAIVGERGKDGLLGWCTSNSETFAKLYRICSHVKLAKRLNLPINDTPLLAKLEEYDIHPLLSTRI</sequence>
<dbReference type="InterPro" id="IPR016024">
    <property type="entry name" value="ARM-type_fold"/>
</dbReference>
<dbReference type="GO" id="GO:0030488">
    <property type="term" value="P:tRNA methylation"/>
    <property type="evidence" value="ECO:0007669"/>
    <property type="project" value="TreeGrafter"/>
</dbReference>
<feature type="domain" description="tRNA (32-2'-O)-methyltransferase regulator THADA-like C-terminal TPR repeats region" evidence="6">
    <location>
        <begin position="842"/>
        <end position="985"/>
    </location>
</feature>
<evidence type="ECO:0000256" key="2">
    <source>
        <dbReference type="ARBA" id="ARBA00022694"/>
    </source>
</evidence>
<dbReference type="Pfam" id="PF25151">
    <property type="entry name" value="TPR_Trm732_C"/>
    <property type="match status" value="1"/>
</dbReference>
<accession>A0A167FIP1</accession>
<dbReference type="EMBL" id="CP014503">
    <property type="protein sequence ID" value="ANB15352.1"/>
    <property type="molecule type" value="Genomic_DNA"/>
</dbReference>
<dbReference type="RefSeq" id="XP_018737829.1">
    <property type="nucleotide sequence ID" value="XM_018879962.1"/>
</dbReference>
<organism evidence="7 8">
    <name type="scientific">Sugiyamaella lignohabitans</name>
    <dbReference type="NCBI Taxonomy" id="796027"/>
    <lineage>
        <taxon>Eukaryota</taxon>
        <taxon>Fungi</taxon>
        <taxon>Dikarya</taxon>
        <taxon>Ascomycota</taxon>
        <taxon>Saccharomycotina</taxon>
        <taxon>Dipodascomycetes</taxon>
        <taxon>Dipodascales</taxon>
        <taxon>Trichomonascaceae</taxon>
        <taxon>Sugiyamaella</taxon>
    </lineage>
</organism>
<keyword evidence="3" id="KW-0175">Coiled coil</keyword>
<evidence type="ECO:0000313" key="7">
    <source>
        <dbReference type="EMBL" id="ANB15352.1"/>
    </source>
</evidence>
<dbReference type="GO" id="GO:0005829">
    <property type="term" value="C:cytosol"/>
    <property type="evidence" value="ECO:0007669"/>
    <property type="project" value="TreeGrafter"/>
</dbReference>